<protein>
    <submittedName>
        <fullName evidence="9">Sugar ABC transporter permease</fullName>
    </submittedName>
</protein>
<dbReference type="GO" id="GO:0055085">
    <property type="term" value="P:transmembrane transport"/>
    <property type="evidence" value="ECO:0007669"/>
    <property type="project" value="InterPro"/>
</dbReference>
<comment type="similarity">
    <text evidence="7">Belongs to the binding-protein-dependent transport system permease family.</text>
</comment>
<dbReference type="PANTHER" id="PTHR43005">
    <property type="entry name" value="BLR7065 PROTEIN"/>
    <property type="match status" value="1"/>
</dbReference>
<evidence type="ECO:0000256" key="5">
    <source>
        <dbReference type="ARBA" id="ARBA00022989"/>
    </source>
</evidence>
<gene>
    <name evidence="9" type="ORF">HHU08_19195</name>
</gene>
<keyword evidence="10" id="KW-1185">Reference proteome</keyword>
<evidence type="ECO:0000256" key="1">
    <source>
        <dbReference type="ARBA" id="ARBA00004651"/>
    </source>
</evidence>
<keyword evidence="3" id="KW-1003">Cell membrane</keyword>
<feature type="transmembrane region" description="Helical" evidence="7">
    <location>
        <begin position="182"/>
        <end position="208"/>
    </location>
</feature>
<dbReference type="CDD" id="cd06261">
    <property type="entry name" value="TM_PBP2"/>
    <property type="match status" value="1"/>
</dbReference>
<dbReference type="Gene3D" id="1.10.3720.10">
    <property type="entry name" value="MetI-like"/>
    <property type="match status" value="1"/>
</dbReference>
<keyword evidence="2 7" id="KW-0813">Transport</keyword>
<accession>A0A7Y0PNP7</accession>
<evidence type="ECO:0000256" key="7">
    <source>
        <dbReference type="RuleBase" id="RU363032"/>
    </source>
</evidence>
<dbReference type="Pfam" id="PF00528">
    <property type="entry name" value="BPD_transp_1"/>
    <property type="match status" value="1"/>
</dbReference>
<dbReference type="Proteomes" id="UP000588491">
    <property type="component" value="Unassembled WGS sequence"/>
</dbReference>
<evidence type="ECO:0000256" key="6">
    <source>
        <dbReference type="ARBA" id="ARBA00023136"/>
    </source>
</evidence>
<dbReference type="RefSeq" id="WP_016203852.1">
    <property type="nucleotide sequence ID" value="NZ_JABBPK010000001.1"/>
</dbReference>
<keyword evidence="6 7" id="KW-0472">Membrane</keyword>
<reference evidence="9 10" key="1">
    <citation type="submission" date="2020-04" db="EMBL/GenBank/DDBJ databases">
        <title>Bacillus sp. UniB3 isolated from commercial digestive syrup.</title>
        <authorList>
            <person name="Thorat V."/>
            <person name="Kirdat K."/>
            <person name="Tiwarekar B."/>
            <person name="Yadav A."/>
        </authorList>
    </citation>
    <scope>NUCLEOTIDE SEQUENCE [LARGE SCALE GENOMIC DNA]</scope>
    <source>
        <strain evidence="9 10">UniB3</strain>
    </source>
</reference>
<dbReference type="PANTHER" id="PTHR43005:SF1">
    <property type="entry name" value="SPERMIDINE_PUTRESCINE TRANSPORT SYSTEM PERMEASE PROTEIN"/>
    <property type="match status" value="1"/>
</dbReference>
<feature type="transmembrane region" description="Helical" evidence="7">
    <location>
        <begin position="35"/>
        <end position="64"/>
    </location>
</feature>
<evidence type="ECO:0000256" key="2">
    <source>
        <dbReference type="ARBA" id="ARBA00022448"/>
    </source>
</evidence>
<feature type="transmembrane region" description="Helical" evidence="7">
    <location>
        <begin position="96"/>
        <end position="119"/>
    </location>
</feature>
<feature type="transmembrane region" description="Helical" evidence="7">
    <location>
        <begin position="291"/>
        <end position="309"/>
    </location>
</feature>
<keyword evidence="4 7" id="KW-0812">Transmembrane</keyword>
<evidence type="ECO:0000259" key="8">
    <source>
        <dbReference type="PROSITE" id="PS50928"/>
    </source>
</evidence>
<feature type="transmembrane region" description="Helical" evidence="7">
    <location>
        <begin position="242"/>
        <end position="263"/>
    </location>
</feature>
<comment type="caution">
    <text evidence="9">The sequence shown here is derived from an EMBL/GenBank/DDBJ whole genome shotgun (WGS) entry which is preliminary data.</text>
</comment>
<dbReference type="GO" id="GO:0005886">
    <property type="term" value="C:plasma membrane"/>
    <property type="evidence" value="ECO:0007669"/>
    <property type="project" value="UniProtKB-SubCell"/>
</dbReference>
<dbReference type="InterPro" id="IPR000515">
    <property type="entry name" value="MetI-like"/>
</dbReference>
<organism evidence="9 10">
    <name type="scientific">Niallia alba</name>
    <dbReference type="NCBI Taxonomy" id="2729105"/>
    <lineage>
        <taxon>Bacteria</taxon>
        <taxon>Bacillati</taxon>
        <taxon>Bacillota</taxon>
        <taxon>Bacilli</taxon>
        <taxon>Bacillales</taxon>
        <taxon>Bacillaceae</taxon>
        <taxon>Niallia</taxon>
    </lineage>
</organism>
<comment type="subcellular location">
    <subcellularLocation>
        <location evidence="1 7">Cell membrane</location>
        <topology evidence="1 7">Multi-pass membrane protein</topology>
    </subcellularLocation>
</comment>
<dbReference type="PROSITE" id="PS50928">
    <property type="entry name" value="ABC_TM1"/>
    <property type="match status" value="1"/>
</dbReference>
<evidence type="ECO:0000313" key="10">
    <source>
        <dbReference type="Proteomes" id="UP000588491"/>
    </source>
</evidence>
<proteinExistence type="inferred from homology"/>
<name>A0A7Y0PNP7_9BACI</name>
<keyword evidence="5 7" id="KW-1133">Transmembrane helix</keyword>
<feature type="transmembrane region" description="Helical" evidence="7">
    <location>
        <begin position="131"/>
        <end position="151"/>
    </location>
</feature>
<sequence>MKKYSKNKLPNDVSDTGKKRKRIHGIFRKIKDSSYFFIFPYVTLFTLLIVLPVVVAAVLSLTYFNTVQSPEFIGFKNYIDLFTGDTVFLQNAISNMLIYSIIVGPLGYIFAFFLAWLLSQVPHRIRTIYTVIIYSPSITGPIMMGVVWRVLFSGDQVGYINYWLLEWGLIKEPLQFLQEPSLLMPIMIFIGLWGSMGVGFLAMLAGLLNIDRSLYEAAHIDGIRNRWQEVFYITIPSMKPQMLFGAVMAIIGTFNASGLAATLSGGTPPPQYAGWLVVDHANDFGFTRYEMGYASAITVVLLIIVVLFNKISYKLFAEKD</sequence>
<dbReference type="AlphaFoldDB" id="A0A7Y0PNP7"/>
<evidence type="ECO:0000256" key="4">
    <source>
        <dbReference type="ARBA" id="ARBA00022692"/>
    </source>
</evidence>
<dbReference type="SUPFAM" id="SSF161098">
    <property type="entry name" value="MetI-like"/>
    <property type="match status" value="1"/>
</dbReference>
<dbReference type="InterPro" id="IPR035906">
    <property type="entry name" value="MetI-like_sf"/>
</dbReference>
<feature type="domain" description="ABC transmembrane type-1" evidence="8">
    <location>
        <begin position="93"/>
        <end position="312"/>
    </location>
</feature>
<dbReference type="EMBL" id="JABBPK010000001">
    <property type="protein sequence ID" value="NMO79085.1"/>
    <property type="molecule type" value="Genomic_DNA"/>
</dbReference>
<evidence type="ECO:0000313" key="9">
    <source>
        <dbReference type="EMBL" id="NMO79085.1"/>
    </source>
</evidence>
<evidence type="ECO:0000256" key="3">
    <source>
        <dbReference type="ARBA" id="ARBA00022475"/>
    </source>
</evidence>